<keyword evidence="1" id="KW-0472">Membrane</keyword>
<reference evidence="4" key="1">
    <citation type="submission" date="2017-02" db="UniProtKB">
        <authorList>
            <consortium name="WormBaseParasite"/>
        </authorList>
    </citation>
    <scope>IDENTIFICATION</scope>
</reference>
<evidence type="ECO:0000313" key="3">
    <source>
        <dbReference type="Proteomes" id="UP000267096"/>
    </source>
</evidence>
<reference evidence="2 3" key="2">
    <citation type="submission" date="2018-11" db="EMBL/GenBank/DDBJ databases">
        <authorList>
            <consortium name="Pathogen Informatics"/>
        </authorList>
    </citation>
    <scope>NUCLEOTIDE SEQUENCE [LARGE SCALE GENOMIC DNA]</scope>
</reference>
<dbReference type="Proteomes" id="UP000267096">
    <property type="component" value="Unassembled WGS sequence"/>
</dbReference>
<feature type="transmembrane region" description="Helical" evidence="1">
    <location>
        <begin position="20"/>
        <end position="38"/>
    </location>
</feature>
<dbReference type="EMBL" id="UYRR01012261">
    <property type="protein sequence ID" value="VDK26285.1"/>
    <property type="molecule type" value="Genomic_DNA"/>
</dbReference>
<protein>
    <submittedName>
        <fullName evidence="4">GGDEF domain-containing protein</fullName>
    </submittedName>
</protein>
<dbReference type="AlphaFoldDB" id="A0A0M3JEV0"/>
<keyword evidence="1" id="KW-1133">Transmembrane helix</keyword>
<proteinExistence type="predicted"/>
<accession>A0A0M3JEV0</accession>
<keyword evidence="3" id="KW-1185">Reference proteome</keyword>
<name>A0A0M3JEV0_ANISI</name>
<dbReference type="WBParaSite" id="ASIM_0000614801-mRNA-1">
    <property type="protein sequence ID" value="ASIM_0000614801-mRNA-1"/>
    <property type="gene ID" value="ASIM_0000614801"/>
</dbReference>
<evidence type="ECO:0000313" key="2">
    <source>
        <dbReference type="EMBL" id="VDK26285.1"/>
    </source>
</evidence>
<gene>
    <name evidence="2" type="ORF">ASIM_LOCUS5930</name>
</gene>
<organism evidence="4">
    <name type="scientific">Anisakis simplex</name>
    <name type="common">Herring worm</name>
    <dbReference type="NCBI Taxonomy" id="6269"/>
    <lineage>
        <taxon>Eukaryota</taxon>
        <taxon>Metazoa</taxon>
        <taxon>Ecdysozoa</taxon>
        <taxon>Nematoda</taxon>
        <taxon>Chromadorea</taxon>
        <taxon>Rhabditida</taxon>
        <taxon>Spirurina</taxon>
        <taxon>Ascaridomorpha</taxon>
        <taxon>Ascaridoidea</taxon>
        <taxon>Anisakidae</taxon>
        <taxon>Anisakis</taxon>
        <taxon>Anisakis simplex complex</taxon>
    </lineage>
</organism>
<keyword evidence="1" id="KW-0812">Transmembrane</keyword>
<sequence length="67" mass="8166">MQHLDSVQKYRLYIENRMNFALILRQILIVAVLTVWWMHSRTHAHKYSRSPVPISLMLFIMFQMVDF</sequence>
<evidence type="ECO:0000313" key="4">
    <source>
        <dbReference type="WBParaSite" id="ASIM_0000614801-mRNA-1"/>
    </source>
</evidence>
<evidence type="ECO:0000256" key="1">
    <source>
        <dbReference type="SAM" id="Phobius"/>
    </source>
</evidence>